<sequence>MNILIIGGSGGIGAALIDQLLISRPDTHIYTTYHTRKPRIEHPNIQWFKVDASSESDVVELSNHIASLDVLINAAGFLHSPNRKPEKSVNEFNADFFHHNIESNVVPTILLSKHFSRQLKSQSNTHFISISARIGSIEDNHIGGWISYRCSKAALNMALKTISVEWKYKLPNCCVLAFHPGTTDTELSKPFQRNVSPEKLFTPRYVALRLLDLLDQKGPADTGTFVNFKGDELPW</sequence>
<dbReference type="SUPFAM" id="SSF51735">
    <property type="entry name" value="NAD(P)-binding Rossmann-fold domains"/>
    <property type="match status" value="1"/>
</dbReference>
<dbReference type="AlphaFoldDB" id="A0A0M0HQZ9"/>
<dbReference type="Pfam" id="PF00106">
    <property type="entry name" value="adh_short"/>
    <property type="match status" value="1"/>
</dbReference>
<dbReference type="GO" id="GO:0005737">
    <property type="term" value="C:cytoplasm"/>
    <property type="evidence" value="ECO:0007669"/>
    <property type="project" value="TreeGrafter"/>
</dbReference>
<dbReference type="PANTHER" id="PTHR43544">
    <property type="entry name" value="SHORT-CHAIN DEHYDROGENASE/REDUCTASE"/>
    <property type="match status" value="1"/>
</dbReference>
<comment type="caution">
    <text evidence="1">The sequence shown here is derived from an EMBL/GenBank/DDBJ whole genome shotgun (WGS) entry which is preliminary data.</text>
</comment>
<keyword evidence="2" id="KW-1185">Reference proteome</keyword>
<dbReference type="STRING" id="693.AKJ17_06090"/>
<protein>
    <submittedName>
        <fullName evidence="1">C factor cell-cell signaling protein</fullName>
    </submittedName>
</protein>
<dbReference type="PRINTS" id="PR00081">
    <property type="entry name" value="GDHRDH"/>
</dbReference>
<reference evidence="2" key="1">
    <citation type="submission" date="2015-08" db="EMBL/GenBank/DDBJ databases">
        <title>Vibrio galatheae sp. nov., a novel member of the Vibrionaceae family isolated from the Solomon Islands.</title>
        <authorList>
            <person name="Giubergia S."/>
            <person name="Machado H."/>
            <person name="Mateiu R.V."/>
            <person name="Gram L."/>
        </authorList>
    </citation>
    <scope>NUCLEOTIDE SEQUENCE [LARGE SCALE GENOMIC DNA]</scope>
    <source>
        <strain evidence="2">DSM 19584</strain>
    </source>
</reference>
<dbReference type="Gene3D" id="3.40.50.720">
    <property type="entry name" value="NAD(P)-binding Rossmann-like Domain"/>
    <property type="match status" value="1"/>
</dbReference>
<dbReference type="PATRIC" id="fig|693.5.peg.1242"/>
<dbReference type="InterPro" id="IPR002347">
    <property type="entry name" value="SDR_fam"/>
</dbReference>
<organism evidence="1 2">
    <name type="scientific">Vibrio nereis</name>
    <dbReference type="NCBI Taxonomy" id="693"/>
    <lineage>
        <taxon>Bacteria</taxon>
        <taxon>Pseudomonadati</taxon>
        <taxon>Pseudomonadota</taxon>
        <taxon>Gammaproteobacteria</taxon>
        <taxon>Vibrionales</taxon>
        <taxon>Vibrionaceae</taxon>
        <taxon>Vibrio</taxon>
    </lineage>
</organism>
<evidence type="ECO:0000313" key="1">
    <source>
        <dbReference type="EMBL" id="KOO04474.1"/>
    </source>
</evidence>
<dbReference type="InterPro" id="IPR036291">
    <property type="entry name" value="NAD(P)-bd_dom_sf"/>
</dbReference>
<dbReference type="InterPro" id="IPR051468">
    <property type="entry name" value="Fungal_SecMetab_SDRs"/>
</dbReference>
<name>A0A0M0HQZ9_VIBNE</name>
<dbReference type="PANTHER" id="PTHR43544:SF12">
    <property type="entry name" value="NAD(P)-BINDING ROSSMANN-FOLD SUPERFAMILY PROTEIN"/>
    <property type="match status" value="1"/>
</dbReference>
<dbReference type="RefSeq" id="WP_053394886.1">
    <property type="nucleotide sequence ID" value="NZ_LHPJ01000005.1"/>
</dbReference>
<proteinExistence type="predicted"/>
<evidence type="ECO:0000313" key="2">
    <source>
        <dbReference type="Proteomes" id="UP000037515"/>
    </source>
</evidence>
<accession>A0A0M0HQZ9</accession>
<gene>
    <name evidence="1" type="ORF">AKJ17_06090</name>
</gene>
<dbReference type="GO" id="GO:0016491">
    <property type="term" value="F:oxidoreductase activity"/>
    <property type="evidence" value="ECO:0007669"/>
    <property type="project" value="TreeGrafter"/>
</dbReference>
<dbReference type="Proteomes" id="UP000037515">
    <property type="component" value="Unassembled WGS sequence"/>
</dbReference>
<dbReference type="OrthoDB" id="9785826at2"/>
<dbReference type="EMBL" id="LHPJ01000005">
    <property type="protein sequence ID" value="KOO04474.1"/>
    <property type="molecule type" value="Genomic_DNA"/>
</dbReference>